<dbReference type="SMART" id="SM00219">
    <property type="entry name" value="TyrKc"/>
    <property type="match status" value="1"/>
</dbReference>
<keyword evidence="4 10" id="KW-0547">Nucleotide-binding</keyword>
<keyword evidence="3 10" id="KW-0808">Transferase</keyword>
<dbReference type="InterPro" id="IPR050198">
    <property type="entry name" value="Non-receptor_tyrosine_kinases"/>
</dbReference>
<name>A0A643C9X7_BALPH</name>
<evidence type="ECO:0000256" key="2">
    <source>
        <dbReference type="ARBA" id="ARBA00022490"/>
    </source>
</evidence>
<feature type="domain" description="Protein kinase" evidence="12">
    <location>
        <begin position="218"/>
        <end position="457"/>
    </location>
</feature>
<protein>
    <recommendedName>
        <fullName evidence="10">Tyrosine-protein kinase</fullName>
        <ecNumber evidence="10">2.7.10.2</ecNumber>
    </recommendedName>
</protein>
<dbReference type="GO" id="GO:0004715">
    <property type="term" value="F:non-membrane spanning protein tyrosine kinase activity"/>
    <property type="evidence" value="ECO:0007669"/>
    <property type="project" value="UniProtKB-EC"/>
</dbReference>
<dbReference type="PROSITE" id="PS00109">
    <property type="entry name" value="PROTEIN_KINASE_TYR"/>
    <property type="match status" value="1"/>
</dbReference>
<evidence type="ECO:0000313" key="13">
    <source>
        <dbReference type="EMBL" id="KAB0396902.1"/>
    </source>
</evidence>
<keyword evidence="7 10" id="KW-0829">Tyrosine-protein kinase</keyword>
<keyword evidence="9" id="KW-0727">SH2 domain</keyword>
<dbReference type="OrthoDB" id="346907at2759"/>
<dbReference type="Pfam" id="PF07714">
    <property type="entry name" value="PK_Tyr_Ser-Thr"/>
    <property type="match status" value="2"/>
</dbReference>
<evidence type="ECO:0000256" key="10">
    <source>
        <dbReference type="RuleBase" id="RU362096"/>
    </source>
</evidence>
<keyword evidence="14" id="KW-1185">Reference proteome</keyword>
<comment type="catalytic activity">
    <reaction evidence="8 10">
        <text>L-tyrosyl-[protein] + ATP = O-phospho-L-tyrosyl-[protein] + ADP + H(+)</text>
        <dbReference type="Rhea" id="RHEA:10596"/>
        <dbReference type="Rhea" id="RHEA-COMP:10136"/>
        <dbReference type="Rhea" id="RHEA-COMP:20101"/>
        <dbReference type="ChEBI" id="CHEBI:15378"/>
        <dbReference type="ChEBI" id="CHEBI:30616"/>
        <dbReference type="ChEBI" id="CHEBI:46858"/>
        <dbReference type="ChEBI" id="CHEBI:61978"/>
        <dbReference type="ChEBI" id="CHEBI:456216"/>
        <dbReference type="EC" id="2.7.10.2"/>
    </reaction>
</comment>
<dbReference type="InterPro" id="IPR020635">
    <property type="entry name" value="Tyr_kinase_cat_dom"/>
</dbReference>
<evidence type="ECO:0000256" key="4">
    <source>
        <dbReference type="ARBA" id="ARBA00022741"/>
    </source>
</evidence>
<feature type="domain" description="SH2" evidence="11">
    <location>
        <begin position="171"/>
        <end position="262"/>
    </location>
</feature>
<organism evidence="13 14">
    <name type="scientific">Balaenoptera physalus</name>
    <name type="common">Fin whale</name>
    <name type="synonym">Balaena physalus</name>
    <dbReference type="NCBI Taxonomy" id="9770"/>
    <lineage>
        <taxon>Eukaryota</taxon>
        <taxon>Metazoa</taxon>
        <taxon>Chordata</taxon>
        <taxon>Craniata</taxon>
        <taxon>Vertebrata</taxon>
        <taxon>Euteleostomi</taxon>
        <taxon>Mammalia</taxon>
        <taxon>Eutheria</taxon>
        <taxon>Laurasiatheria</taxon>
        <taxon>Artiodactyla</taxon>
        <taxon>Whippomorpha</taxon>
        <taxon>Cetacea</taxon>
        <taxon>Mysticeti</taxon>
        <taxon>Balaenopteridae</taxon>
        <taxon>Balaenoptera</taxon>
    </lineage>
</organism>
<dbReference type="AlphaFoldDB" id="A0A643C9X7"/>
<keyword evidence="6 10" id="KW-0067">ATP-binding</keyword>
<dbReference type="SMART" id="SM00252">
    <property type="entry name" value="SH2"/>
    <property type="match status" value="1"/>
</dbReference>
<keyword evidence="2" id="KW-0963">Cytoplasm</keyword>
<evidence type="ECO:0000256" key="9">
    <source>
        <dbReference type="PROSITE-ProRule" id="PRU00191"/>
    </source>
</evidence>
<dbReference type="InterPro" id="IPR000719">
    <property type="entry name" value="Prot_kinase_dom"/>
</dbReference>
<evidence type="ECO:0000259" key="11">
    <source>
        <dbReference type="PROSITE" id="PS50001"/>
    </source>
</evidence>
<comment type="caution">
    <text evidence="13">The sequence shown here is derived from an EMBL/GenBank/DDBJ whole genome shotgun (WGS) entry which is preliminary data.</text>
</comment>
<dbReference type="GO" id="GO:0005524">
    <property type="term" value="F:ATP binding"/>
    <property type="evidence" value="ECO:0007669"/>
    <property type="project" value="UniProtKB-KW"/>
</dbReference>
<dbReference type="InterPro" id="IPR011009">
    <property type="entry name" value="Kinase-like_dom_sf"/>
</dbReference>
<evidence type="ECO:0000256" key="1">
    <source>
        <dbReference type="ARBA" id="ARBA00004496"/>
    </source>
</evidence>
<evidence type="ECO:0000256" key="6">
    <source>
        <dbReference type="ARBA" id="ARBA00022840"/>
    </source>
</evidence>
<evidence type="ECO:0000256" key="5">
    <source>
        <dbReference type="ARBA" id="ARBA00022777"/>
    </source>
</evidence>
<dbReference type="GO" id="GO:0005737">
    <property type="term" value="C:cytoplasm"/>
    <property type="evidence" value="ECO:0007669"/>
    <property type="project" value="UniProtKB-SubCell"/>
</dbReference>
<dbReference type="EC" id="2.7.10.2" evidence="10"/>
<dbReference type="InterPro" id="IPR000980">
    <property type="entry name" value="SH2"/>
</dbReference>
<dbReference type="PROSITE" id="PS50011">
    <property type="entry name" value="PROTEIN_KINASE_DOM"/>
    <property type="match status" value="1"/>
</dbReference>
<comment type="similarity">
    <text evidence="10">Belongs to the protein kinase superfamily. Tyr protein kinase family.</text>
</comment>
<dbReference type="PRINTS" id="PR00109">
    <property type="entry name" value="TYRKINASE"/>
</dbReference>
<feature type="non-terminal residue" evidence="13">
    <location>
        <position position="457"/>
    </location>
</feature>
<sequence length="457" mass="50148">SEILRNDLESSCISLSCPCLLTRKEEEPGSIRWLQAPHALCGLLGPESAPGHLLCACLVPQFPFGDDGGARLHAKEFSQGKTTSPEGLGEPLQAWGGRLAVTSTWPGLEVVVMAPGSPASLESGLSSWSLPPPQGSPRFLHAWHPSPISARMPTNKSWYRAKHHASGQEGWFHGKISGQEAVQQLQPPEDGLFLVRESARHPGDYVLCVSFGRDVIHYRVLHRDGHLTIDEAVCFCNLMDMVEHYSKDKGAICTKLSLWGPDLLPHRPPAVLQGEYLGQKVAVKNIKCDVTAQAFLDETAVMTKMQHKNLVRLLGVILHQGLYIVMEHVSKVGAGPEGRAGHVAEGMEYLESKKLVHRDLAARNILVSEDLVAKVSDFGLAKAERKGLDSSRLPVKWTAPEALKHGKFSSKSDVWSFGVLLWEVFSYGRAPYPKMSLKEVSEAVEKGYRMEPPEGCP</sequence>
<dbReference type="Proteomes" id="UP000437017">
    <property type="component" value="Unassembled WGS sequence"/>
</dbReference>
<dbReference type="Gene3D" id="3.30.200.20">
    <property type="entry name" value="Phosphorylase Kinase, domain 1"/>
    <property type="match status" value="1"/>
</dbReference>
<dbReference type="PROSITE" id="PS50001">
    <property type="entry name" value="SH2"/>
    <property type="match status" value="1"/>
</dbReference>
<evidence type="ECO:0000259" key="12">
    <source>
        <dbReference type="PROSITE" id="PS50011"/>
    </source>
</evidence>
<dbReference type="InterPro" id="IPR036860">
    <property type="entry name" value="SH2_dom_sf"/>
</dbReference>
<evidence type="ECO:0000256" key="3">
    <source>
        <dbReference type="ARBA" id="ARBA00022679"/>
    </source>
</evidence>
<dbReference type="Gene3D" id="3.30.505.10">
    <property type="entry name" value="SH2 domain"/>
    <property type="match status" value="1"/>
</dbReference>
<proteinExistence type="inferred from homology"/>
<dbReference type="PANTHER" id="PTHR24418">
    <property type="entry name" value="TYROSINE-PROTEIN KINASE"/>
    <property type="match status" value="1"/>
</dbReference>
<keyword evidence="5 10" id="KW-0418">Kinase</keyword>
<accession>A0A643C9X7</accession>
<dbReference type="Gene3D" id="1.10.510.10">
    <property type="entry name" value="Transferase(Phosphotransferase) domain 1"/>
    <property type="match status" value="1"/>
</dbReference>
<evidence type="ECO:0000313" key="14">
    <source>
        <dbReference type="Proteomes" id="UP000437017"/>
    </source>
</evidence>
<dbReference type="SUPFAM" id="SSF56112">
    <property type="entry name" value="Protein kinase-like (PK-like)"/>
    <property type="match status" value="1"/>
</dbReference>
<gene>
    <name evidence="13" type="ORF">E2I00_009817</name>
</gene>
<dbReference type="InterPro" id="IPR008266">
    <property type="entry name" value="Tyr_kinase_AS"/>
</dbReference>
<dbReference type="Pfam" id="PF00017">
    <property type="entry name" value="SH2"/>
    <property type="match status" value="1"/>
</dbReference>
<dbReference type="SUPFAM" id="SSF55550">
    <property type="entry name" value="SH2 domain"/>
    <property type="match status" value="1"/>
</dbReference>
<evidence type="ECO:0000256" key="7">
    <source>
        <dbReference type="ARBA" id="ARBA00023137"/>
    </source>
</evidence>
<feature type="non-terminal residue" evidence="13">
    <location>
        <position position="1"/>
    </location>
</feature>
<dbReference type="EMBL" id="SGJD01002062">
    <property type="protein sequence ID" value="KAB0396902.1"/>
    <property type="molecule type" value="Genomic_DNA"/>
</dbReference>
<dbReference type="FunFam" id="3.30.505.10:FF:000023">
    <property type="entry name" value="Tyrosine-protein kinase"/>
    <property type="match status" value="1"/>
</dbReference>
<dbReference type="PRINTS" id="PR00401">
    <property type="entry name" value="SH2DOMAIN"/>
</dbReference>
<evidence type="ECO:0000256" key="8">
    <source>
        <dbReference type="ARBA" id="ARBA00051245"/>
    </source>
</evidence>
<dbReference type="InterPro" id="IPR001245">
    <property type="entry name" value="Ser-Thr/Tyr_kinase_cat_dom"/>
</dbReference>
<comment type="subcellular location">
    <subcellularLocation>
        <location evidence="1">Cytoplasm</location>
    </subcellularLocation>
</comment>
<reference evidence="13 14" key="1">
    <citation type="journal article" date="2019" name="PLoS ONE">
        <title>Genomic analyses reveal an absence of contemporary introgressive admixture between fin whales and blue whales, despite known hybrids.</title>
        <authorList>
            <person name="Westbury M.V."/>
            <person name="Petersen B."/>
            <person name="Lorenzen E.D."/>
        </authorList>
    </citation>
    <scope>NUCLEOTIDE SEQUENCE [LARGE SCALE GENOMIC DNA]</scope>
    <source>
        <strain evidence="13">FinWhale-01</strain>
    </source>
</reference>